<evidence type="ECO:0000313" key="5">
    <source>
        <dbReference type="Proteomes" id="UP000473525"/>
    </source>
</evidence>
<feature type="signal peptide" evidence="2">
    <location>
        <begin position="1"/>
        <end position="24"/>
    </location>
</feature>
<protein>
    <recommendedName>
        <fullName evidence="3">DUF6318 domain-containing protein</fullName>
    </recommendedName>
</protein>
<evidence type="ECO:0000313" key="4">
    <source>
        <dbReference type="EMBL" id="MVQ48250.1"/>
    </source>
</evidence>
<evidence type="ECO:0000259" key="3">
    <source>
        <dbReference type="Pfam" id="PF19843"/>
    </source>
</evidence>
<comment type="caution">
    <text evidence="4">The sequence shown here is derived from an EMBL/GenBank/DDBJ whole genome shotgun (WGS) entry which is preliminary data.</text>
</comment>
<gene>
    <name evidence="4" type="ORF">GON03_03585</name>
</gene>
<dbReference type="Pfam" id="PF19843">
    <property type="entry name" value="DUF6318"/>
    <property type="match status" value="1"/>
</dbReference>
<accession>A0A6L6XMC0</accession>
<dbReference type="InterPro" id="IPR046281">
    <property type="entry name" value="DUF6318"/>
</dbReference>
<feature type="region of interest" description="Disordered" evidence="1">
    <location>
        <begin position="29"/>
        <end position="66"/>
    </location>
</feature>
<dbReference type="EMBL" id="WSEK01000004">
    <property type="protein sequence ID" value="MVQ48250.1"/>
    <property type="molecule type" value="Genomic_DNA"/>
</dbReference>
<feature type="domain" description="DUF6318" evidence="3">
    <location>
        <begin position="51"/>
        <end position="191"/>
    </location>
</feature>
<organism evidence="4 5">
    <name type="scientific">Nocardioides agri</name>
    <dbReference type="NCBI Taxonomy" id="2682843"/>
    <lineage>
        <taxon>Bacteria</taxon>
        <taxon>Bacillati</taxon>
        <taxon>Actinomycetota</taxon>
        <taxon>Actinomycetes</taxon>
        <taxon>Propionibacteriales</taxon>
        <taxon>Nocardioidaceae</taxon>
        <taxon>Nocardioides</taxon>
    </lineage>
</organism>
<feature type="chain" id="PRO_5039188665" description="DUF6318 domain-containing protein" evidence="2">
    <location>
        <begin position="25"/>
        <end position="194"/>
    </location>
</feature>
<name>A0A6L6XMC0_9ACTN</name>
<dbReference type="AlphaFoldDB" id="A0A6L6XMC0"/>
<dbReference type="PROSITE" id="PS51257">
    <property type="entry name" value="PROKAR_LIPOPROTEIN"/>
    <property type="match status" value="1"/>
</dbReference>
<evidence type="ECO:0000256" key="2">
    <source>
        <dbReference type="SAM" id="SignalP"/>
    </source>
</evidence>
<reference evidence="4 5" key="1">
    <citation type="submission" date="2019-12" db="EMBL/GenBank/DDBJ databases">
        <authorList>
            <person name="Huq M.A."/>
        </authorList>
    </citation>
    <scope>NUCLEOTIDE SEQUENCE [LARGE SCALE GENOMIC DNA]</scope>
    <source>
        <strain evidence="4 5">MAH-18</strain>
    </source>
</reference>
<proteinExistence type="predicted"/>
<dbReference type="Proteomes" id="UP000473525">
    <property type="component" value="Unassembled WGS sequence"/>
</dbReference>
<keyword evidence="2" id="KW-0732">Signal</keyword>
<sequence length="194" mass="20731">MIGAVNRARAVLTALVLVSALGLAGCTDDDPEPKFAPPSSEPPESQSTTGASDPTPPEMPQAAKGTDAAAAEAFVKFYWETVNFAQATGDVEDLSRLSTKCVNCDNGIEFIKSVYSDGGTIDGGDGKPTHIETRFTNLQGEWWAIVDCTVALTPQDVDASGTEHDEHYAGGQRAIRMYLQPSEGSWVVRTMSFR</sequence>
<evidence type="ECO:0000256" key="1">
    <source>
        <dbReference type="SAM" id="MobiDB-lite"/>
    </source>
</evidence>
<keyword evidence="5" id="KW-1185">Reference proteome</keyword>